<feature type="domain" description="Thiamine pyrophosphate enzyme central" evidence="4">
    <location>
        <begin position="220"/>
        <end position="354"/>
    </location>
</feature>
<keyword evidence="2 3" id="KW-0786">Thiamine pyrophosphate</keyword>
<evidence type="ECO:0000259" key="4">
    <source>
        <dbReference type="Pfam" id="PF00205"/>
    </source>
</evidence>
<dbReference type="GO" id="GO:0000287">
    <property type="term" value="F:magnesium ion binding"/>
    <property type="evidence" value="ECO:0007669"/>
    <property type="project" value="InterPro"/>
</dbReference>
<dbReference type="EMBL" id="JMCB01000015">
    <property type="protein sequence ID" value="KFE63900.1"/>
    <property type="molecule type" value="Genomic_DNA"/>
</dbReference>
<reference evidence="7 8" key="1">
    <citation type="submission" date="2014-04" db="EMBL/GenBank/DDBJ databases">
        <title>Genome assembly of Hyalangium minutum DSM 14724.</title>
        <authorList>
            <person name="Sharma G."/>
            <person name="Subramanian S."/>
        </authorList>
    </citation>
    <scope>NUCLEOTIDE SEQUENCE [LARGE SCALE GENOMIC DNA]</scope>
    <source>
        <strain evidence="7 8">DSM 14724</strain>
    </source>
</reference>
<dbReference type="InterPro" id="IPR011766">
    <property type="entry name" value="TPP_enzyme_TPP-bd"/>
</dbReference>
<dbReference type="GO" id="GO:0003984">
    <property type="term" value="F:acetolactate synthase activity"/>
    <property type="evidence" value="ECO:0007669"/>
    <property type="project" value="TreeGrafter"/>
</dbReference>
<evidence type="ECO:0000256" key="1">
    <source>
        <dbReference type="ARBA" id="ARBA00007812"/>
    </source>
</evidence>
<dbReference type="Gene3D" id="3.40.50.970">
    <property type="match status" value="2"/>
</dbReference>
<dbReference type="InterPro" id="IPR029061">
    <property type="entry name" value="THDP-binding"/>
</dbReference>
<dbReference type="AlphaFoldDB" id="A0A085W887"/>
<dbReference type="NCBIfam" id="TIGR04377">
    <property type="entry name" value="myo_inos_iolD"/>
    <property type="match status" value="1"/>
</dbReference>
<name>A0A085W887_9BACT</name>
<evidence type="ECO:0000256" key="2">
    <source>
        <dbReference type="ARBA" id="ARBA00023052"/>
    </source>
</evidence>
<dbReference type="PANTHER" id="PTHR18968:SF9">
    <property type="entry name" value="3D-(3,5_4)-TRIHYDROXYCYCLOHEXANE-1,2-DIONE HYDROLASE"/>
    <property type="match status" value="1"/>
</dbReference>
<keyword evidence="8" id="KW-1185">Reference proteome</keyword>
<feature type="domain" description="Thiamine pyrophosphate enzyme N-terminal TPP-binding" evidence="6">
    <location>
        <begin position="34"/>
        <end position="132"/>
    </location>
</feature>
<sequence length="618" mass="66960">MSKTVRVTLAQAIVRFLDAQRVSRDGEVHRFFRGVFGIFGHGNVTGMGQALEEHEGELPYFQPKNEQGMVHTAIAYAKARRRLSTFACTSSIGPGATNMVTGAATATINRLPVLLLPGDIFASRTPQPVLQQLEFPHSMDVSVNDCFRPVSKYWDRIQRPEQILSALPEAMRVLADPAETGAVTLCLPQDVQAEAFDCPAHFLQERVHVVERRPCSRERIAEAAALLRHAKRPFCIAGGGVHYAAAEEALRRFSDATGIPVGVTQAGMGALPDSHGACLGAVGVTGTGAANRIASDADVILTVGTRLSDFTTASKTQFQAEGVRFIALNVNAFDAAKHGALPLVGDARLALEELTKALEGWRILASYGTEIASVREEWAEVREQLTRSLDGRLTQAEVIRVLNEEAGPGSTIVHAAGGIPGDIHKLWRAKEPDDYHSEYGYSCMGYEIAGALGVKLARPEREVYALLGDGSYLMLSQELLTSIQEGAKITAVLLDNHGYQCIHNLQRGSGSRGFGNEFRARKGPKLEGEHLPVDFVQNAQSLGAKTFTATTAAELSHALREAKNQPTSCLIYIPLEGSAGLPGTSWWDVPIAEVSSSSSVREKHAAYEEAKKKQRFHY</sequence>
<evidence type="ECO:0000313" key="7">
    <source>
        <dbReference type="EMBL" id="KFE63900.1"/>
    </source>
</evidence>
<comment type="caution">
    <text evidence="7">The sequence shown here is derived from an EMBL/GenBank/DDBJ whole genome shotgun (WGS) entry which is preliminary data.</text>
</comment>
<dbReference type="PROSITE" id="PS00187">
    <property type="entry name" value="TPP_ENZYMES"/>
    <property type="match status" value="1"/>
</dbReference>
<protein>
    <submittedName>
        <fullName evidence="7">Epi-inositol hydrolase</fullName>
    </submittedName>
</protein>
<keyword evidence="7" id="KW-0378">Hydrolase</keyword>
<feature type="domain" description="Thiamine pyrophosphate enzyme TPP-binding" evidence="5">
    <location>
        <begin position="417"/>
        <end position="571"/>
    </location>
</feature>
<evidence type="ECO:0000313" key="8">
    <source>
        <dbReference type="Proteomes" id="UP000028725"/>
    </source>
</evidence>
<dbReference type="Pfam" id="PF02775">
    <property type="entry name" value="TPP_enzyme_C"/>
    <property type="match status" value="1"/>
</dbReference>
<dbReference type="PATRIC" id="fig|394096.3.peg.6644"/>
<dbReference type="Proteomes" id="UP000028725">
    <property type="component" value="Unassembled WGS sequence"/>
</dbReference>
<accession>A0A085W887</accession>
<evidence type="ECO:0000259" key="6">
    <source>
        <dbReference type="Pfam" id="PF02776"/>
    </source>
</evidence>
<dbReference type="GO" id="GO:0019310">
    <property type="term" value="P:inositol catabolic process"/>
    <property type="evidence" value="ECO:0007669"/>
    <property type="project" value="InterPro"/>
</dbReference>
<dbReference type="InterPro" id="IPR029035">
    <property type="entry name" value="DHS-like_NAD/FAD-binding_dom"/>
</dbReference>
<dbReference type="GO" id="GO:0016823">
    <property type="term" value="F:hydrolase activity, acting on acid carbon-carbon bonds, in ketonic substances"/>
    <property type="evidence" value="ECO:0007669"/>
    <property type="project" value="InterPro"/>
</dbReference>
<dbReference type="CDD" id="cd07035">
    <property type="entry name" value="TPP_PYR_POX_like"/>
    <property type="match status" value="1"/>
</dbReference>
<dbReference type="GO" id="GO:0009099">
    <property type="term" value="P:L-valine biosynthetic process"/>
    <property type="evidence" value="ECO:0007669"/>
    <property type="project" value="TreeGrafter"/>
</dbReference>
<comment type="similarity">
    <text evidence="1 3">Belongs to the TPP enzyme family.</text>
</comment>
<dbReference type="InterPro" id="IPR030817">
    <property type="entry name" value="Myo_inos_IolD"/>
</dbReference>
<dbReference type="GO" id="GO:0009097">
    <property type="term" value="P:isoleucine biosynthetic process"/>
    <property type="evidence" value="ECO:0007669"/>
    <property type="project" value="TreeGrafter"/>
</dbReference>
<dbReference type="Pfam" id="PF02776">
    <property type="entry name" value="TPP_enzyme_N"/>
    <property type="match status" value="1"/>
</dbReference>
<dbReference type="InterPro" id="IPR012000">
    <property type="entry name" value="Thiamin_PyroP_enz_cen_dom"/>
</dbReference>
<dbReference type="Pfam" id="PF00205">
    <property type="entry name" value="TPP_enzyme_M"/>
    <property type="match status" value="1"/>
</dbReference>
<dbReference type="InterPro" id="IPR045229">
    <property type="entry name" value="TPP_enz"/>
</dbReference>
<dbReference type="PANTHER" id="PTHR18968">
    <property type="entry name" value="THIAMINE PYROPHOSPHATE ENZYMES"/>
    <property type="match status" value="1"/>
</dbReference>
<dbReference type="SUPFAM" id="SSF52467">
    <property type="entry name" value="DHS-like NAD/FAD-binding domain"/>
    <property type="match status" value="1"/>
</dbReference>
<dbReference type="InterPro" id="IPR012001">
    <property type="entry name" value="Thiamin_PyroP_enz_TPP-bd_dom"/>
</dbReference>
<dbReference type="OrthoDB" id="3194735at2"/>
<dbReference type="GO" id="GO:0005948">
    <property type="term" value="C:acetolactate synthase complex"/>
    <property type="evidence" value="ECO:0007669"/>
    <property type="project" value="TreeGrafter"/>
</dbReference>
<dbReference type="SUPFAM" id="SSF52518">
    <property type="entry name" value="Thiamin diphosphate-binding fold (THDP-binding)"/>
    <property type="match status" value="2"/>
</dbReference>
<dbReference type="InterPro" id="IPR000399">
    <property type="entry name" value="TPP-bd_CS"/>
</dbReference>
<dbReference type="Gene3D" id="3.40.50.1220">
    <property type="entry name" value="TPP-binding domain"/>
    <property type="match status" value="1"/>
</dbReference>
<dbReference type="RefSeq" id="WP_044194985.1">
    <property type="nucleotide sequence ID" value="NZ_JMCB01000015.1"/>
</dbReference>
<dbReference type="STRING" id="394096.DB31_2312"/>
<organism evidence="7 8">
    <name type="scientific">Hyalangium minutum</name>
    <dbReference type="NCBI Taxonomy" id="394096"/>
    <lineage>
        <taxon>Bacteria</taxon>
        <taxon>Pseudomonadati</taxon>
        <taxon>Myxococcota</taxon>
        <taxon>Myxococcia</taxon>
        <taxon>Myxococcales</taxon>
        <taxon>Cystobacterineae</taxon>
        <taxon>Archangiaceae</taxon>
        <taxon>Hyalangium</taxon>
    </lineage>
</organism>
<dbReference type="GO" id="GO:0050660">
    <property type="term" value="F:flavin adenine dinucleotide binding"/>
    <property type="evidence" value="ECO:0007669"/>
    <property type="project" value="TreeGrafter"/>
</dbReference>
<proteinExistence type="inferred from homology"/>
<gene>
    <name evidence="7" type="ORF">DB31_2312</name>
</gene>
<evidence type="ECO:0000259" key="5">
    <source>
        <dbReference type="Pfam" id="PF02775"/>
    </source>
</evidence>
<evidence type="ECO:0000256" key="3">
    <source>
        <dbReference type="RuleBase" id="RU362132"/>
    </source>
</evidence>
<dbReference type="GO" id="GO:0030976">
    <property type="term" value="F:thiamine pyrophosphate binding"/>
    <property type="evidence" value="ECO:0007669"/>
    <property type="project" value="InterPro"/>
</dbReference>